<gene>
    <name evidence="1" type="ORF">E2C01_028710</name>
</gene>
<reference evidence="1 2" key="1">
    <citation type="submission" date="2019-05" db="EMBL/GenBank/DDBJ databases">
        <title>Another draft genome of Portunus trituberculatus and its Hox gene families provides insights of decapod evolution.</title>
        <authorList>
            <person name="Jeong J.-H."/>
            <person name="Song I."/>
            <person name="Kim S."/>
            <person name="Choi T."/>
            <person name="Kim D."/>
            <person name="Ryu S."/>
            <person name="Kim W."/>
        </authorList>
    </citation>
    <scope>NUCLEOTIDE SEQUENCE [LARGE SCALE GENOMIC DNA]</scope>
    <source>
        <tissue evidence="1">Muscle</tissue>
    </source>
</reference>
<dbReference type="AlphaFoldDB" id="A0A5B7EL64"/>
<evidence type="ECO:0000313" key="2">
    <source>
        <dbReference type="Proteomes" id="UP000324222"/>
    </source>
</evidence>
<dbReference type="Proteomes" id="UP000324222">
    <property type="component" value="Unassembled WGS sequence"/>
</dbReference>
<accession>A0A5B7EL64</accession>
<proteinExistence type="predicted"/>
<name>A0A5B7EL64_PORTR</name>
<organism evidence="1 2">
    <name type="scientific">Portunus trituberculatus</name>
    <name type="common">Swimming crab</name>
    <name type="synonym">Neptunus trituberculatus</name>
    <dbReference type="NCBI Taxonomy" id="210409"/>
    <lineage>
        <taxon>Eukaryota</taxon>
        <taxon>Metazoa</taxon>
        <taxon>Ecdysozoa</taxon>
        <taxon>Arthropoda</taxon>
        <taxon>Crustacea</taxon>
        <taxon>Multicrustacea</taxon>
        <taxon>Malacostraca</taxon>
        <taxon>Eumalacostraca</taxon>
        <taxon>Eucarida</taxon>
        <taxon>Decapoda</taxon>
        <taxon>Pleocyemata</taxon>
        <taxon>Brachyura</taxon>
        <taxon>Eubrachyura</taxon>
        <taxon>Portunoidea</taxon>
        <taxon>Portunidae</taxon>
        <taxon>Portuninae</taxon>
        <taxon>Portunus</taxon>
    </lineage>
</organism>
<protein>
    <submittedName>
        <fullName evidence="1">Uncharacterized protein</fullName>
    </submittedName>
</protein>
<evidence type="ECO:0000313" key="1">
    <source>
        <dbReference type="EMBL" id="MPC35290.1"/>
    </source>
</evidence>
<comment type="caution">
    <text evidence="1">The sequence shown here is derived from an EMBL/GenBank/DDBJ whole genome shotgun (WGS) entry which is preliminary data.</text>
</comment>
<dbReference type="EMBL" id="VSRR010003239">
    <property type="protein sequence ID" value="MPC35290.1"/>
    <property type="molecule type" value="Genomic_DNA"/>
</dbReference>
<sequence>MALSGSWWGVDAWRRAETRHRTGVTVRFDQYTNDTNPLLTDKDIASLHSSNRTKLDQSVDKIQ</sequence>
<keyword evidence="2" id="KW-1185">Reference proteome</keyword>